<dbReference type="NCBIfam" id="NF008171">
    <property type="entry name" value="PRK10918.1"/>
    <property type="match status" value="1"/>
</dbReference>
<keyword evidence="8" id="KW-0732">Signal</keyword>
<evidence type="ECO:0000259" key="9">
    <source>
        <dbReference type="Pfam" id="PF12849"/>
    </source>
</evidence>
<evidence type="ECO:0000256" key="8">
    <source>
        <dbReference type="SAM" id="SignalP"/>
    </source>
</evidence>
<evidence type="ECO:0000256" key="5">
    <source>
        <dbReference type="ARBA" id="ARBA00022448"/>
    </source>
</evidence>
<dbReference type="GO" id="GO:0035435">
    <property type="term" value="P:phosphate ion transmembrane transport"/>
    <property type="evidence" value="ECO:0007669"/>
    <property type="project" value="InterPro"/>
</dbReference>
<proteinExistence type="inferred from homology"/>
<sequence>MTPFKKILATTAAGLAGLLVATTVQAADISGAGSSFIYPVFSKWGAAYKEQTGVALNYQSIGSGGGIKQVEAGTVTFGASDKPLSDDELAQNGMIQFPMVMGGIVPMYNIEGVNPGELVLDGETLVHIFDGTITSWDDPAIKALNADLKLPAQPIVVVYRSDGSGTTFNFTNYLSKVSPEWKDKIGSDTAVEWPVGLGAKGSEGVANTVKQTAGAIGYNEYAYIVQNKLGFAKMVNDAGKVVTPSLDTFASAASNADWAGAKNFNVVITGQPGDTSWPIAASTWVIIHTDASKDPDAYKGALTFFDWIYRNGKDDAAALDYVAIPDNVSKLVETSWSAIKVGDQPAFTAVQ</sequence>
<protein>
    <recommendedName>
        <fullName evidence="4 7">Phosphate-binding protein PstS</fullName>
    </recommendedName>
</protein>
<evidence type="ECO:0000256" key="3">
    <source>
        <dbReference type="ARBA" id="ARBA00011529"/>
    </source>
</evidence>
<keyword evidence="5 7" id="KW-0813">Transport</keyword>
<dbReference type="EMBL" id="FMJD01000002">
    <property type="protein sequence ID" value="SCM71287.1"/>
    <property type="molecule type" value="Genomic_DNA"/>
</dbReference>
<comment type="function">
    <text evidence="1 7">Part of the ABC transporter complex PstSACB involved in phosphate import.</text>
</comment>
<dbReference type="Pfam" id="PF12849">
    <property type="entry name" value="PBP_like_2"/>
    <property type="match status" value="1"/>
</dbReference>
<dbReference type="AlphaFoldDB" id="A0A212L1B6"/>
<evidence type="ECO:0000313" key="10">
    <source>
        <dbReference type="EMBL" id="SCM71287.1"/>
    </source>
</evidence>
<dbReference type="NCBIfam" id="TIGR00975">
    <property type="entry name" value="3a0107s03"/>
    <property type="match status" value="1"/>
</dbReference>
<name>A0A212L1B6_9HYPH</name>
<evidence type="ECO:0000256" key="1">
    <source>
        <dbReference type="ARBA" id="ARBA00002841"/>
    </source>
</evidence>
<dbReference type="InterPro" id="IPR005673">
    <property type="entry name" value="ABC_phos-bd_PstS"/>
</dbReference>
<dbReference type="PANTHER" id="PTHR42996">
    <property type="entry name" value="PHOSPHATE-BINDING PROTEIN PSTS"/>
    <property type="match status" value="1"/>
</dbReference>
<evidence type="ECO:0000256" key="6">
    <source>
        <dbReference type="ARBA" id="ARBA00022592"/>
    </source>
</evidence>
<accession>A0A212L1B6</accession>
<evidence type="ECO:0000256" key="4">
    <source>
        <dbReference type="ARBA" id="ARBA00021889"/>
    </source>
</evidence>
<feature type="domain" description="PBP" evidence="9">
    <location>
        <begin position="22"/>
        <end position="310"/>
    </location>
</feature>
<feature type="signal peptide" evidence="8">
    <location>
        <begin position="1"/>
        <end position="26"/>
    </location>
</feature>
<dbReference type="PIRSF" id="PIRSF002756">
    <property type="entry name" value="PstS"/>
    <property type="match status" value="1"/>
</dbReference>
<reference evidence="10" key="1">
    <citation type="submission" date="2016-08" db="EMBL/GenBank/DDBJ databases">
        <authorList>
            <person name="Seilhamer J.J."/>
        </authorList>
    </citation>
    <scope>NUCLEOTIDE SEQUENCE</scope>
    <source>
        <strain evidence="10">86</strain>
    </source>
</reference>
<keyword evidence="6 7" id="KW-0592">Phosphate transport</keyword>
<dbReference type="InterPro" id="IPR024370">
    <property type="entry name" value="PBP_domain"/>
</dbReference>
<organism evidence="10">
    <name type="scientific">uncultured Pleomorphomonas sp</name>
    <dbReference type="NCBI Taxonomy" id="442121"/>
    <lineage>
        <taxon>Bacteria</taxon>
        <taxon>Pseudomonadati</taxon>
        <taxon>Pseudomonadota</taxon>
        <taxon>Alphaproteobacteria</taxon>
        <taxon>Hyphomicrobiales</taxon>
        <taxon>Pleomorphomonadaceae</taxon>
        <taxon>Pleomorphomonas</taxon>
        <taxon>environmental samples</taxon>
    </lineage>
</organism>
<evidence type="ECO:0000256" key="2">
    <source>
        <dbReference type="ARBA" id="ARBA00008725"/>
    </source>
</evidence>
<comment type="subunit">
    <text evidence="3 7">The complex is composed of two ATP-binding proteins (PstB), two transmembrane proteins (PstC and PstA) and a solute-binding protein (PstS).</text>
</comment>
<dbReference type="GO" id="GO:0043190">
    <property type="term" value="C:ATP-binding cassette (ABC) transporter complex"/>
    <property type="evidence" value="ECO:0007669"/>
    <property type="project" value="InterPro"/>
</dbReference>
<evidence type="ECO:0000256" key="7">
    <source>
        <dbReference type="PIRNR" id="PIRNR002756"/>
    </source>
</evidence>
<dbReference type="SUPFAM" id="SSF53850">
    <property type="entry name" value="Periplasmic binding protein-like II"/>
    <property type="match status" value="1"/>
</dbReference>
<dbReference type="PANTHER" id="PTHR42996:SF1">
    <property type="entry name" value="PHOSPHATE-BINDING PROTEIN PSTS"/>
    <property type="match status" value="1"/>
</dbReference>
<comment type="similarity">
    <text evidence="2 7">Belongs to the PstS family.</text>
</comment>
<dbReference type="InterPro" id="IPR050962">
    <property type="entry name" value="Phosphate-bind_PstS"/>
</dbReference>
<gene>
    <name evidence="10" type="primary">pstS</name>
    <name evidence="10" type="ORF">KL86PLE_100088</name>
</gene>
<feature type="chain" id="PRO_5012758603" description="Phosphate-binding protein PstS" evidence="8">
    <location>
        <begin position="27"/>
        <end position="351"/>
    </location>
</feature>
<dbReference type="Gene3D" id="3.40.190.10">
    <property type="entry name" value="Periplasmic binding protein-like II"/>
    <property type="match status" value="2"/>
</dbReference>
<dbReference type="CDD" id="cd13565">
    <property type="entry name" value="PBP2_PstS"/>
    <property type="match status" value="1"/>
</dbReference>
<dbReference type="GO" id="GO:0042301">
    <property type="term" value="F:phosphate ion binding"/>
    <property type="evidence" value="ECO:0007669"/>
    <property type="project" value="InterPro"/>
</dbReference>